<dbReference type="GO" id="GO:0016491">
    <property type="term" value="F:oxidoreductase activity"/>
    <property type="evidence" value="ECO:0007669"/>
    <property type="project" value="UniProtKB-KW"/>
</dbReference>
<accession>A0A6J6CRG6</accession>
<evidence type="ECO:0000313" key="5">
    <source>
        <dbReference type="EMBL" id="CAB4554041.1"/>
    </source>
</evidence>
<keyword evidence="1" id="KW-0285">Flavoprotein</keyword>
<reference evidence="5" key="1">
    <citation type="submission" date="2020-05" db="EMBL/GenBank/DDBJ databases">
        <authorList>
            <person name="Chiriac C."/>
            <person name="Salcher M."/>
            <person name="Ghai R."/>
            <person name="Kavagutti S V."/>
        </authorList>
    </citation>
    <scope>NUCLEOTIDE SEQUENCE</scope>
</reference>
<feature type="domain" description="Nitroreductase" evidence="4">
    <location>
        <begin position="25"/>
        <end position="231"/>
    </location>
</feature>
<dbReference type="AlphaFoldDB" id="A0A6J6CRG6"/>
<gene>
    <name evidence="5" type="ORF">UFOPK1506_00639</name>
</gene>
<dbReference type="Pfam" id="PF00881">
    <property type="entry name" value="Nitroreductase"/>
    <property type="match status" value="1"/>
</dbReference>
<protein>
    <submittedName>
        <fullName evidence="5">Unannotated protein</fullName>
    </submittedName>
</protein>
<dbReference type="CDD" id="cd02136">
    <property type="entry name" value="PnbA_NfnB-like"/>
    <property type="match status" value="1"/>
</dbReference>
<organism evidence="5">
    <name type="scientific">freshwater metagenome</name>
    <dbReference type="NCBI Taxonomy" id="449393"/>
    <lineage>
        <taxon>unclassified sequences</taxon>
        <taxon>metagenomes</taxon>
        <taxon>ecological metagenomes</taxon>
    </lineage>
</organism>
<keyword evidence="3" id="KW-0560">Oxidoreductase</keyword>
<proteinExistence type="predicted"/>
<dbReference type="InterPro" id="IPR029479">
    <property type="entry name" value="Nitroreductase"/>
</dbReference>
<keyword evidence="2" id="KW-0288">FMN</keyword>
<dbReference type="SUPFAM" id="SSF55469">
    <property type="entry name" value="FMN-dependent nitroreductase-like"/>
    <property type="match status" value="1"/>
</dbReference>
<dbReference type="EMBL" id="CAEZSV010000099">
    <property type="protein sequence ID" value="CAB4554041.1"/>
    <property type="molecule type" value="Genomic_DNA"/>
</dbReference>
<dbReference type="InterPro" id="IPR000415">
    <property type="entry name" value="Nitroreductase-like"/>
</dbReference>
<dbReference type="PANTHER" id="PTHR23026:SF90">
    <property type="entry name" value="IODOTYROSINE DEIODINASE 1"/>
    <property type="match status" value="1"/>
</dbReference>
<name>A0A6J6CRG6_9ZZZZ</name>
<dbReference type="InterPro" id="IPR050627">
    <property type="entry name" value="Nitroreductase/BluB"/>
</dbReference>
<evidence type="ECO:0000259" key="4">
    <source>
        <dbReference type="Pfam" id="PF00881"/>
    </source>
</evidence>
<evidence type="ECO:0000256" key="2">
    <source>
        <dbReference type="ARBA" id="ARBA00022643"/>
    </source>
</evidence>
<evidence type="ECO:0000256" key="3">
    <source>
        <dbReference type="ARBA" id="ARBA00023002"/>
    </source>
</evidence>
<evidence type="ECO:0000256" key="1">
    <source>
        <dbReference type="ARBA" id="ARBA00022630"/>
    </source>
</evidence>
<sequence>MKSSAKKSGFDSSEQLPEWFSGFLASRRSTREFRDDPIPGRVIQQLLTDALTAPSWSNTRPFKVCVATGETKNRISAEFSSRWEKLSRFRNGSIATKIRLLLTGAGLPTSHRLMARPYVPELKPRAERVGKELYSWIGVERGDRKARDEQWGKNYEFFGAPVELFIYIHKSLHIFAANDAGLMLQNLILSAHAQGLGTCLQGAVIIWDDVIRKEFDVPKDYKLLTGLAIGYPKDSHVNKFGAHRLAPEEIIIKPRSEN</sequence>
<dbReference type="Gene3D" id="3.40.109.10">
    <property type="entry name" value="NADH Oxidase"/>
    <property type="match status" value="1"/>
</dbReference>
<dbReference type="PANTHER" id="PTHR23026">
    <property type="entry name" value="NADPH NITROREDUCTASE"/>
    <property type="match status" value="1"/>
</dbReference>